<proteinExistence type="predicted"/>
<protein>
    <submittedName>
        <fullName evidence="1">Uncharacterized protein</fullName>
    </submittedName>
</protein>
<dbReference type="EMBL" id="JAIWYP010000003">
    <property type="protein sequence ID" value="KAH3847347.1"/>
    <property type="molecule type" value="Genomic_DNA"/>
</dbReference>
<comment type="caution">
    <text evidence="1">The sequence shown here is derived from an EMBL/GenBank/DDBJ whole genome shotgun (WGS) entry which is preliminary data.</text>
</comment>
<accession>A0A9D4KYB1</accession>
<organism evidence="1 2">
    <name type="scientific">Dreissena polymorpha</name>
    <name type="common">Zebra mussel</name>
    <name type="synonym">Mytilus polymorpha</name>
    <dbReference type="NCBI Taxonomy" id="45954"/>
    <lineage>
        <taxon>Eukaryota</taxon>
        <taxon>Metazoa</taxon>
        <taxon>Spiralia</taxon>
        <taxon>Lophotrochozoa</taxon>
        <taxon>Mollusca</taxon>
        <taxon>Bivalvia</taxon>
        <taxon>Autobranchia</taxon>
        <taxon>Heteroconchia</taxon>
        <taxon>Euheterodonta</taxon>
        <taxon>Imparidentia</taxon>
        <taxon>Neoheterodontei</taxon>
        <taxon>Myida</taxon>
        <taxon>Dreissenoidea</taxon>
        <taxon>Dreissenidae</taxon>
        <taxon>Dreissena</taxon>
    </lineage>
</organism>
<name>A0A9D4KYB1_DREPO</name>
<reference evidence="1" key="2">
    <citation type="submission" date="2020-11" db="EMBL/GenBank/DDBJ databases">
        <authorList>
            <person name="McCartney M.A."/>
            <person name="Auch B."/>
            <person name="Kono T."/>
            <person name="Mallez S."/>
            <person name="Becker A."/>
            <person name="Gohl D.M."/>
            <person name="Silverstein K.A.T."/>
            <person name="Koren S."/>
            <person name="Bechman K.B."/>
            <person name="Herman A."/>
            <person name="Abrahante J.E."/>
            <person name="Garbe J."/>
        </authorList>
    </citation>
    <scope>NUCLEOTIDE SEQUENCE</scope>
    <source>
        <strain evidence="1">Duluth1</strain>
        <tissue evidence="1">Whole animal</tissue>
    </source>
</reference>
<keyword evidence="2" id="KW-1185">Reference proteome</keyword>
<dbReference type="AlphaFoldDB" id="A0A9D4KYB1"/>
<evidence type="ECO:0000313" key="1">
    <source>
        <dbReference type="EMBL" id="KAH3847347.1"/>
    </source>
</evidence>
<sequence>MMTTETFLMTKLLRELKQMNDFLAVEQTRGLALMKATPLQRMMWPVFCNQLFKS</sequence>
<gene>
    <name evidence="1" type="ORF">DPMN_089667</name>
</gene>
<reference evidence="1" key="1">
    <citation type="journal article" date="2019" name="bioRxiv">
        <title>The Genome of the Zebra Mussel, Dreissena polymorpha: A Resource for Invasive Species Research.</title>
        <authorList>
            <person name="McCartney M.A."/>
            <person name="Auch B."/>
            <person name="Kono T."/>
            <person name="Mallez S."/>
            <person name="Zhang Y."/>
            <person name="Obille A."/>
            <person name="Becker A."/>
            <person name="Abrahante J.E."/>
            <person name="Garbe J."/>
            <person name="Badalamenti J.P."/>
            <person name="Herman A."/>
            <person name="Mangelson H."/>
            <person name="Liachko I."/>
            <person name="Sullivan S."/>
            <person name="Sone E.D."/>
            <person name="Koren S."/>
            <person name="Silverstein K.A.T."/>
            <person name="Beckman K.B."/>
            <person name="Gohl D.M."/>
        </authorList>
    </citation>
    <scope>NUCLEOTIDE SEQUENCE</scope>
    <source>
        <strain evidence="1">Duluth1</strain>
        <tissue evidence="1">Whole animal</tissue>
    </source>
</reference>
<evidence type="ECO:0000313" key="2">
    <source>
        <dbReference type="Proteomes" id="UP000828390"/>
    </source>
</evidence>
<dbReference type="Proteomes" id="UP000828390">
    <property type="component" value="Unassembled WGS sequence"/>
</dbReference>